<evidence type="ECO:0000313" key="6">
    <source>
        <dbReference type="Proteomes" id="UP000260983"/>
    </source>
</evidence>
<dbReference type="PROSITE" id="PS01124">
    <property type="entry name" value="HTH_ARAC_FAMILY_2"/>
    <property type="match status" value="1"/>
</dbReference>
<dbReference type="GO" id="GO:0043565">
    <property type="term" value="F:sequence-specific DNA binding"/>
    <property type="evidence" value="ECO:0007669"/>
    <property type="project" value="InterPro"/>
</dbReference>
<dbReference type="GO" id="GO:0003700">
    <property type="term" value="F:DNA-binding transcription factor activity"/>
    <property type="evidence" value="ECO:0007669"/>
    <property type="project" value="InterPro"/>
</dbReference>
<evidence type="ECO:0000313" key="5">
    <source>
        <dbReference type="EMBL" id="RGN40205.1"/>
    </source>
</evidence>
<protein>
    <submittedName>
        <fullName evidence="5">AraC family transcriptional regulator</fullName>
    </submittedName>
</protein>
<sequence>MEKEMEQINLDCALAKEMATYNDSRIAIIDNLQNLNMEQAVKVKAYITLLCTKGKGSLYINGESHIIYANDLFICHPDIILERSMISVDFECHCMCLSQEYMQQLFLLAGEAWDAKMFLEKNPILSLQPEEAELFNQYYYLLHSKMTNTPRKHQKELIDALLQAFLYEFHDALERFQKLKPLTFSAGENLFKEFINILSSSYPKDRMVASYAEKLYVTPKYLSSVCKEVSGQTASDLITQYMVKDIQYLLKKSKKSIKEISNELDFPNISFFGKYVKHHLGMSPKQYRETHYQ</sequence>
<dbReference type="Gene3D" id="1.10.10.60">
    <property type="entry name" value="Homeodomain-like"/>
    <property type="match status" value="1"/>
</dbReference>
<evidence type="ECO:0000256" key="2">
    <source>
        <dbReference type="ARBA" id="ARBA00023125"/>
    </source>
</evidence>
<evidence type="ECO:0000259" key="4">
    <source>
        <dbReference type="PROSITE" id="PS01124"/>
    </source>
</evidence>
<dbReference type="Pfam" id="PF12833">
    <property type="entry name" value="HTH_18"/>
    <property type="match status" value="1"/>
</dbReference>
<dbReference type="SUPFAM" id="SSF46689">
    <property type="entry name" value="Homeodomain-like"/>
    <property type="match status" value="1"/>
</dbReference>
<dbReference type="InterPro" id="IPR037923">
    <property type="entry name" value="HTH-like"/>
</dbReference>
<dbReference type="AlphaFoldDB" id="A0A3E5BS52"/>
<dbReference type="InterPro" id="IPR018060">
    <property type="entry name" value="HTH_AraC"/>
</dbReference>
<reference evidence="5 6" key="1">
    <citation type="submission" date="2018-08" db="EMBL/GenBank/DDBJ databases">
        <title>A genome reference for cultivated species of the human gut microbiota.</title>
        <authorList>
            <person name="Zou Y."/>
            <person name="Xue W."/>
            <person name="Luo G."/>
        </authorList>
    </citation>
    <scope>NUCLEOTIDE SEQUENCE [LARGE SCALE GENOMIC DNA]</scope>
    <source>
        <strain evidence="5 6">OM05-15BH</strain>
    </source>
</reference>
<evidence type="ECO:0000256" key="3">
    <source>
        <dbReference type="ARBA" id="ARBA00023163"/>
    </source>
</evidence>
<name>A0A3E5BS52_9BACE</name>
<feature type="domain" description="HTH araC/xylS-type" evidence="4">
    <location>
        <begin position="192"/>
        <end position="290"/>
    </location>
</feature>
<dbReference type="SMART" id="SM00342">
    <property type="entry name" value="HTH_ARAC"/>
    <property type="match status" value="1"/>
</dbReference>
<dbReference type="InterPro" id="IPR009057">
    <property type="entry name" value="Homeodomain-like_sf"/>
</dbReference>
<comment type="caution">
    <text evidence="5">The sequence shown here is derived from an EMBL/GenBank/DDBJ whole genome shotgun (WGS) entry which is preliminary data.</text>
</comment>
<dbReference type="SUPFAM" id="SSF51215">
    <property type="entry name" value="Regulatory protein AraC"/>
    <property type="match status" value="1"/>
</dbReference>
<dbReference type="PANTHER" id="PTHR43280:SF32">
    <property type="entry name" value="TRANSCRIPTIONAL REGULATORY PROTEIN"/>
    <property type="match status" value="1"/>
</dbReference>
<evidence type="ECO:0000256" key="1">
    <source>
        <dbReference type="ARBA" id="ARBA00023015"/>
    </source>
</evidence>
<keyword evidence="2" id="KW-0238">DNA-binding</keyword>
<keyword evidence="3" id="KW-0804">Transcription</keyword>
<dbReference type="RefSeq" id="WP_117723021.1">
    <property type="nucleotide sequence ID" value="NZ_QSUL01000001.1"/>
</dbReference>
<keyword evidence="1" id="KW-0805">Transcription regulation</keyword>
<proteinExistence type="predicted"/>
<dbReference type="PANTHER" id="PTHR43280">
    <property type="entry name" value="ARAC-FAMILY TRANSCRIPTIONAL REGULATOR"/>
    <property type="match status" value="1"/>
</dbReference>
<dbReference type="EMBL" id="QSUL01000001">
    <property type="protein sequence ID" value="RGN40205.1"/>
    <property type="molecule type" value="Genomic_DNA"/>
</dbReference>
<gene>
    <name evidence="5" type="ORF">DXB65_00750</name>
</gene>
<dbReference type="Proteomes" id="UP000260983">
    <property type="component" value="Unassembled WGS sequence"/>
</dbReference>
<organism evidence="5 6">
    <name type="scientific">Bacteroides oleiciplenus</name>
    <dbReference type="NCBI Taxonomy" id="626931"/>
    <lineage>
        <taxon>Bacteria</taxon>
        <taxon>Pseudomonadati</taxon>
        <taxon>Bacteroidota</taxon>
        <taxon>Bacteroidia</taxon>
        <taxon>Bacteroidales</taxon>
        <taxon>Bacteroidaceae</taxon>
        <taxon>Bacteroides</taxon>
    </lineage>
</organism>
<accession>A0A3E5BS52</accession>